<evidence type="ECO:0000313" key="9">
    <source>
        <dbReference type="RefSeq" id="XP_017782290.1"/>
    </source>
</evidence>
<dbReference type="RefSeq" id="XP_017782290.1">
    <property type="nucleotide sequence ID" value="XM_017926801.1"/>
</dbReference>
<evidence type="ECO:0000256" key="4">
    <source>
        <dbReference type="ARBA" id="ARBA00023235"/>
    </source>
</evidence>
<dbReference type="Pfam" id="PF00254">
    <property type="entry name" value="FKBP_C"/>
    <property type="match status" value="1"/>
</dbReference>
<dbReference type="InterPro" id="IPR044609">
    <property type="entry name" value="FKBP2/11"/>
</dbReference>
<comment type="catalytic activity">
    <reaction evidence="1 5">
        <text>[protein]-peptidylproline (omega=180) = [protein]-peptidylproline (omega=0)</text>
        <dbReference type="Rhea" id="RHEA:16237"/>
        <dbReference type="Rhea" id="RHEA-COMP:10747"/>
        <dbReference type="Rhea" id="RHEA-COMP:10748"/>
        <dbReference type="ChEBI" id="CHEBI:83833"/>
        <dbReference type="ChEBI" id="CHEBI:83834"/>
        <dbReference type="EC" id="5.2.1.8"/>
    </reaction>
</comment>
<dbReference type="PROSITE" id="PS50059">
    <property type="entry name" value="FKBP_PPIASE"/>
    <property type="match status" value="1"/>
</dbReference>
<keyword evidence="3 5" id="KW-0697">Rotamase</keyword>
<dbReference type="Proteomes" id="UP000695000">
    <property type="component" value="Unplaced"/>
</dbReference>
<keyword evidence="6" id="KW-0732">Signal</keyword>
<keyword evidence="4 5" id="KW-0413">Isomerase</keyword>
<reference evidence="9" key="1">
    <citation type="submission" date="2025-08" db="UniProtKB">
        <authorList>
            <consortium name="RefSeq"/>
        </authorList>
    </citation>
    <scope>IDENTIFICATION</scope>
    <source>
        <tissue evidence="9">Whole Larva</tissue>
    </source>
</reference>
<feature type="chain" id="PRO_5045978855" description="peptidylprolyl isomerase" evidence="6">
    <location>
        <begin position="19"/>
        <end position="134"/>
    </location>
</feature>
<protein>
    <recommendedName>
        <fullName evidence="2 5">peptidylprolyl isomerase</fullName>
        <ecNumber evidence="2 5">5.2.1.8</ecNumber>
    </recommendedName>
</protein>
<sequence length="134" mass="15149">MKIFICALVLSLALIALAVDDRKLQIGVKKRLLNCETKTKKGDFLHVHYRAMYENEVEFDSSYTTKPFTFTLGLGQVIKGWDQGLLGMCVGEIRKLVVPPHLAYGLKGVPPTIPPDETLIFFIELLNIEERDEL</sequence>
<gene>
    <name evidence="9" type="primary">LOC108566769</name>
</gene>
<dbReference type="GeneID" id="108566769"/>
<evidence type="ECO:0000256" key="2">
    <source>
        <dbReference type="ARBA" id="ARBA00013194"/>
    </source>
</evidence>
<dbReference type="PANTHER" id="PTHR45779">
    <property type="entry name" value="PEPTIDYLPROLYL ISOMERASE"/>
    <property type="match status" value="1"/>
</dbReference>
<dbReference type="PANTHER" id="PTHR45779:SF7">
    <property type="entry name" value="PEPTIDYLPROLYL ISOMERASE"/>
    <property type="match status" value="1"/>
</dbReference>
<evidence type="ECO:0000256" key="1">
    <source>
        <dbReference type="ARBA" id="ARBA00000971"/>
    </source>
</evidence>
<proteinExistence type="predicted"/>
<dbReference type="InterPro" id="IPR046357">
    <property type="entry name" value="PPIase_dom_sf"/>
</dbReference>
<keyword evidence="8" id="KW-1185">Reference proteome</keyword>
<dbReference type="SUPFAM" id="SSF54534">
    <property type="entry name" value="FKBP-like"/>
    <property type="match status" value="1"/>
</dbReference>
<evidence type="ECO:0000256" key="3">
    <source>
        <dbReference type="ARBA" id="ARBA00023110"/>
    </source>
</evidence>
<accession>A0ABM1N640</accession>
<organism evidence="8 9">
    <name type="scientific">Nicrophorus vespilloides</name>
    <name type="common">Boreal carrion beetle</name>
    <dbReference type="NCBI Taxonomy" id="110193"/>
    <lineage>
        <taxon>Eukaryota</taxon>
        <taxon>Metazoa</taxon>
        <taxon>Ecdysozoa</taxon>
        <taxon>Arthropoda</taxon>
        <taxon>Hexapoda</taxon>
        <taxon>Insecta</taxon>
        <taxon>Pterygota</taxon>
        <taxon>Neoptera</taxon>
        <taxon>Endopterygota</taxon>
        <taxon>Coleoptera</taxon>
        <taxon>Polyphaga</taxon>
        <taxon>Staphyliniformia</taxon>
        <taxon>Silphidae</taxon>
        <taxon>Nicrophorinae</taxon>
        <taxon>Nicrophorus</taxon>
    </lineage>
</organism>
<dbReference type="InterPro" id="IPR001179">
    <property type="entry name" value="PPIase_FKBP_dom"/>
</dbReference>
<feature type="domain" description="PPIase FKBP-type" evidence="7">
    <location>
        <begin position="42"/>
        <end position="129"/>
    </location>
</feature>
<dbReference type="GO" id="GO:0016853">
    <property type="term" value="F:isomerase activity"/>
    <property type="evidence" value="ECO:0007669"/>
    <property type="project" value="UniProtKB-KW"/>
</dbReference>
<evidence type="ECO:0000256" key="5">
    <source>
        <dbReference type="PROSITE-ProRule" id="PRU00277"/>
    </source>
</evidence>
<feature type="signal peptide" evidence="6">
    <location>
        <begin position="1"/>
        <end position="18"/>
    </location>
</feature>
<name>A0ABM1N640_NICVS</name>
<evidence type="ECO:0000313" key="8">
    <source>
        <dbReference type="Proteomes" id="UP000695000"/>
    </source>
</evidence>
<dbReference type="EC" id="5.2.1.8" evidence="2 5"/>
<evidence type="ECO:0000259" key="7">
    <source>
        <dbReference type="PROSITE" id="PS50059"/>
    </source>
</evidence>
<evidence type="ECO:0000256" key="6">
    <source>
        <dbReference type="SAM" id="SignalP"/>
    </source>
</evidence>
<dbReference type="Gene3D" id="3.10.50.40">
    <property type="match status" value="1"/>
</dbReference>